<dbReference type="FunFam" id="3.90.850.10:FF:000002">
    <property type="entry name" value="2-hydroxyhepta-2,4-diene-1,7-dioate isomerase"/>
    <property type="match status" value="1"/>
</dbReference>
<dbReference type="GO" id="GO:0016853">
    <property type="term" value="F:isomerase activity"/>
    <property type="evidence" value="ECO:0007669"/>
    <property type="project" value="UniProtKB-ARBA"/>
</dbReference>
<gene>
    <name evidence="4" type="ORF">Mal52_05450</name>
</gene>
<evidence type="ECO:0000256" key="2">
    <source>
        <dbReference type="ARBA" id="ARBA00022723"/>
    </source>
</evidence>
<evidence type="ECO:0000256" key="1">
    <source>
        <dbReference type="ARBA" id="ARBA00010211"/>
    </source>
</evidence>
<dbReference type="SUPFAM" id="SSF56529">
    <property type="entry name" value="FAH"/>
    <property type="match status" value="1"/>
</dbReference>
<sequence>MRLCRYELNGQIAVGFYTETSVIPLVAAAQAARVALPGSNSLLPYLTCGESREAVAALQSRIENLDDAGRAELSVPTDSVKLLVPIPAPTKLLLLAGNYTAHIEEGGGRAEERADTFPYVFMKPPLTTLTHPGDPIRVPAVSPDHVDWELELGVIIGRQCKGVSEAEALDYVAGYTVVNDISDRQFKPNPGRKQRDKDGFFDWLHGKWHDTFCPMGPCVLAADEQPDPQTMKLTLRVNGDVKQDSSTSEMVFPVAAIVEFISSYVTLEPGDIISTGTPAGVGKTTGTFLHAGDVVDAEIGGIGVLHNPVE</sequence>
<dbReference type="Gene3D" id="3.90.850.10">
    <property type="entry name" value="Fumarylacetoacetase-like, C-terminal domain"/>
    <property type="match status" value="1"/>
</dbReference>
<evidence type="ECO:0000259" key="3">
    <source>
        <dbReference type="Pfam" id="PF01557"/>
    </source>
</evidence>
<reference evidence="4 5" key="1">
    <citation type="submission" date="2019-02" db="EMBL/GenBank/DDBJ databases">
        <title>Deep-cultivation of Planctomycetes and their phenomic and genomic characterization uncovers novel biology.</title>
        <authorList>
            <person name="Wiegand S."/>
            <person name="Jogler M."/>
            <person name="Boedeker C."/>
            <person name="Pinto D."/>
            <person name="Vollmers J."/>
            <person name="Rivas-Marin E."/>
            <person name="Kohn T."/>
            <person name="Peeters S.H."/>
            <person name="Heuer A."/>
            <person name="Rast P."/>
            <person name="Oberbeckmann S."/>
            <person name="Bunk B."/>
            <person name="Jeske O."/>
            <person name="Meyerdierks A."/>
            <person name="Storesund J.E."/>
            <person name="Kallscheuer N."/>
            <person name="Luecker S."/>
            <person name="Lage O.M."/>
            <person name="Pohl T."/>
            <person name="Merkel B.J."/>
            <person name="Hornburger P."/>
            <person name="Mueller R.-W."/>
            <person name="Bruemmer F."/>
            <person name="Labrenz M."/>
            <person name="Spormann A.M."/>
            <person name="Op den Camp H."/>
            <person name="Overmann J."/>
            <person name="Amann R."/>
            <person name="Jetten M.S.M."/>
            <person name="Mascher T."/>
            <person name="Medema M.H."/>
            <person name="Devos D.P."/>
            <person name="Kaster A.-K."/>
            <person name="Ovreas L."/>
            <person name="Rohde M."/>
            <person name="Galperin M.Y."/>
            <person name="Jogler C."/>
        </authorList>
    </citation>
    <scope>NUCLEOTIDE SEQUENCE [LARGE SCALE GENOMIC DNA]</scope>
    <source>
        <strain evidence="4 5">Mal52</strain>
    </source>
</reference>
<dbReference type="EMBL" id="CP036276">
    <property type="protein sequence ID" value="QDU42090.1"/>
    <property type="molecule type" value="Genomic_DNA"/>
</dbReference>
<dbReference type="KEGG" id="sdyn:Mal52_05450"/>
<dbReference type="Proteomes" id="UP000319383">
    <property type="component" value="Chromosome"/>
</dbReference>
<keyword evidence="4" id="KW-0456">Lyase</keyword>
<evidence type="ECO:0000313" key="4">
    <source>
        <dbReference type="EMBL" id="QDU42090.1"/>
    </source>
</evidence>
<dbReference type="GO" id="GO:0050385">
    <property type="term" value="F:ureidoglycolate lyase activity"/>
    <property type="evidence" value="ECO:0007669"/>
    <property type="project" value="UniProtKB-EC"/>
</dbReference>
<dbReference type="EC" id="4.3.2.3" evidence="4"/>
<feature type="domain" description="Fumarylacetoacetase-like C-terminal" evidence="3">
    <location>
        <begin position="96"/>
        <end position="309"/>
    </location>
</feature>
<accession>A0A517ZHY6</accession>
<comment type="similarity">
    <text evidence="1">Belongs to the FAH family.</text>
</comment>
<dbReference type="GO" id="GO:0046872">
    <property type="term" value="F:metal ion binding"/>
    <property type="evidence" value="ECO:0007669"/>
    <property type="project" value="UniProtKB-KW"/>
</dbReference>
<keyword evidence="5" id="KW-1185">Reference proteome</keyword>
<protein>
    <submittedName>
        <fullName evidence="4">Ureidoglycolate lyase</fullName>
        <ecNumber evidence="4">4.3.2.3</ecNumber>
    </submittedName>
</protein>
<dbReference type="AlphaFoldDB" id="A0A517ZHY6"/>
<dbReference type="InterPro" id="IPR036663">
    <property type="entry name" value="Fumarylacetoacetase_C_sf"/>
</dbReference>
<proteinExistence type="inferred from homology"/>
<organism evidence="4 5">
    <name type="scientific">Symmachiella dynata</name>
    <dbReference type="NCBI Taxonomy" id="2527995"/>
    <lineage>
        <taxon>Bacteria</taxon>
        <taxon>Pseudomonadati</taxon>
        <taxon>Planctomycetota</taxon>
        <taxon>Planctomycetia</taxon>
        <taxon>Planctomycetales</taxon>
        <taxon>Planctomycetaceae</taxon>
        <taxon>Symmachiella</taxon>
    </lineage>
</organism>
<dbReference type="GO" id="GO:0019752">
    <property type="term" value="P:carboxylic acid metabolic process"/>
    <property type="evidence" value="ECO:0007669"/>
    <property type="project" value="UniProtKB-ARBA"/>
</dbReference>
<dbReference type="RefSeq" id="WP_145374126.1">
    <property type="nucleotide sequence ID" value="NZ_CP036276.1"/>
</dbReference>
<dbReference type="Pfam" id="PF01557">
    <property type="entry name" value="FAA_hydrolase"/>
    <property type="match status" value="1"/>
</dbReference>
<keyword evidence="2" id="KW-0479">Metal-binding</keyword>
<dbReference type="PANTHER" id="PTHR42796">
    <property type="entry name" value="FUMARYLACETOACETATE HYDROLASE DOMAIN-CONTAINING PROTEIN 2A-RELATED"/>
    <property type="match status" value="1"/>
</dbReference>
<evidence type="ECO:0000313" key="5">
    <source>
        <dbReference type="Proteomes" id="UP000319383"/>
    </source>
</evidence>
<name>A0A517ZHY6_9PLAN</name>
<dbReference type="InterPro" id="IPR011234">
    <property type="entry name" value="Fumarylacetoacetase-like_C"/>
</dbReference>
<dbReference type="InterPro" id="IPR051121">
    <property type="entry name" value="FAH"/>
</dbReference>
<dbReference type="PANTHER" id="PTHR42796:SF4">
    <property type="entry name" value="FUMARYLACETOACETATE HYDROLASE DOMAIN-CONTAINING PROTEIN 2A"/>
    <property type="match status" value="1"/>
</dbReference>